<organism evidence="13 14">
    <name type="scientific">Burkholderia lata (strain ATCC 17760 / DSM 23089 / LMG 22485 / NCIMB 9086 / R18194 / 383)</name>
    <dbReference type="NCBI Taxonomy" id="482957"/>
    <lineage>
        <taxon>Bacteria</taxon>
        <taxon>Pseudomonadati</taxon>
        <taxon>Pseudomonadota</taxon>
        <taxon>Betaproteobacteria</taxon>
        <taxon>Burkholderiales</taxon>
        <taxon>Burkholderiaceae</taxon>
        <taxon>Burkholderia</taxon>
        <taxon>Burkholderia cepacia complex</taxon>
    </lineage>
</organism>
<dbReference type="PANTHER" id="PTHR34501:SF9">
    <property type="entry name" value="MAJOR OUTER MEMBRANE PROTEIN P.IA"/>
    <property type="match status" value="1"/>
</dbReference>
<keyword evidence="10" id="KW-0998">Cell outer membrane</keyword>
<keyword evidence="6 11" id="KW-0732">Signal</keyword>
<dbReference type="PRINTS" id="PR00184">
    <property type="entry name" value="NEISSPPORIN"/>
</dbReference>
<comment type="subunit">
    <text evidence="2">Homotrimer.</text>
</comment>
<evidence type="ECO:0000256" key="3">
    <source>
        <dbReference type="ARBA" id="ARBA00022448"/>
    </source>
</evidence>
<keyword evidence="8" id="KW-0626">Porin</keyword>
<dbReference type="AlphaFoldDB" id="A0A6P2JLK6"/>
<keyword evidence="7" id="KW-0406">Ion transport</keyword>
<dbReference type="InterPro" id="IPR050298">
    <property type="entry name" value="Gram-neg_bact_OMP"/>
</dbReference>
<dbReference type="Proteomes" id="UP000494170">
    <property type="component" value="Unassembled WGS sequence"/>
</dbReference>
<dbReference type="InterPro" id="IPR023614">
    <property type="entry name" value="Porin_dom_sf"/>
</dbReference>
<evidence type="ECO:0000256" key="5">
    <source>
        <dbReference type="ARBA" id="ARBA00022692"/>
    </source>
</evidence>
<dbReference type="Gene3D" id="2.40.160.10">
    <property type="entry name" value="Porin"/>
    <property type="match status" value="1"/>
</dbReference>
<evidence type="ECO:0000256" key="10">
    <source>
        <dbReference type="ARBA" id="ARBA00023237"/>
    </source>
</evidence>
<evidence type="ECO:0000256" key="8">
    <source>
        <dbReference type="ARBA" id="ARBA00023114"/>
    </source>
</evidence>
<feature type="chain" id="PRO_5026980835" evidence="11">
    <location>
        <begin position="22"/>
        <end position="383"/>
    </location>
</feature>
<dbReference type="GO" id="GO:0046930">
    <property type="term" value="C:pore complex"/>
    <property type="evidence" value="ECO:0007669"/>
    <property type="project" value="UniProtKB-KW"/>
</dbReference>
<dbReference type="InterPro" id="IPR033900">
    <property type="entry name" value="Gram_neg_porin_domain"/>
</dbReference>
<dbReference type="EMBL" id="CABVPY010000009">
    <property type="protein sequence ID" value="VWB42845.1"/>
    <property type="molecule type" value="Genomic_DNA"/>
</dbReference>
<evidence type="ECO:0000256" key="9">
    <source>
        <dbReference type="ARBA" id="ARBA00023136"/>
    </source>
</evidence>
<dbReference type="RefSeq" id="WP_174939262.1">
    <property type="nucleotide sequence ID" value="NZ_CABVPY010000009.1"/>
</dbReference>
<proteinExistence type="predicted"/>
<dbReference type="Pfam" id="PF13609">
    <property type="entry name" value="Porin_4"/>
    <property type="match status" value="1"/>
</dbReference>
<evidence type="ECO:0000313" key="14">
    <source>
        <dbReference type="Proteomes" id="UP000494170"/>
    </source>
</evidence>
<dbReference type="SUPFAM" id="SSF56935">
    <property type="entry name" value="Porins"/>
    <property type="match status" value="1"/>
</dbReference>
<dbReference type="GO" id="GO:0015288">
    <property type="term" value="F:porin activity"/>
    <property type="evidence" value="ECO:0007669"/>
    <property type="project" value="UniProtKB-KW"/>
</dbReference>
<evidence type="ECO:0000256" key="6">
    <source>
        <dbReference type="ARBA" id="ARBA00022729"/>
    </source>
</evidence>
<reference evidence="13 14" key="1">
    <citation type="submission" date="2019-09" db="EMBL/GenBank/DDBJ databases">
        <authorList>
            <person name="Depoorter E."/>
        </authorList>
    </citation>
    <scope>NUCLEOTIDE SEQUENCE [LARGE SCALE GENOMIC DNA]</scope>
    <source>
        <strain evidence="13">LMG 6863</strain>
    </source>
</reference>
<evidence type="ECO:0000313" key="13">
    <source>
        <dbReference type="EMBL" id="VWB42845.1"/>
    </source>
</evidence>
<feature type="signal peptide" evidence="11">
    <location>
        <begin position="1"/>
        <end position="21"/>
    </location>
</feature>
<keyword evidence="4" id="KW-1134">Transmembrane beta strand</keyword>
<name>A0A6P2JLK6_BURL3</name>
<evidence type="ECO:0000256" key="4">
    <source>
        <dbReference type="ARBA" id="ARBA00022452"/>
    </source>
</evidence>
<evidence type="ECO:0000256" key="1">
    <source>
        <dbReference type="ARBA" id="ARBA00004571"/>
    </source>
</evidence>
<dbReference type="GO" id="GO:0009279">
    <property type="term" value="C:cell outer membrane"/>
    <property type="evidence" value="ECO:0007669"/>
    <property type="project" value="UniProtKB-SubCell"/>
</dbReference>
<dbReference type="CDD" id="cd00342">
    <property type="entry name" value="gram_neg_porins"/>
    <property type="match status" value="1"/>
</dbReference>
<evidence type="ECO:0000256" key="7">
    <source>
        <dbReference type="ARBA" id="ARBA00023065"/>
    </source>
</evidence>
<keyword evidence="5" id="KW-0812">Transmembrane</keyword>
<evidence type="ECO:0000256" key="2">
    <source>
        <dbReference type="ARBA" id="ARBA00011233"/>
    </source>
</evidence>
<dbReference type="PANTHER" id="PTHR34501">
    <property type="entry name" value="PROTEIN YDDL-RELATED"/>
    <property type="match status" value="1"/>
</dbReference>
<dbReference type="GO" id="GO:0006811">
    <property type="term" value="P:monoatomic ion transport"/>
    <property type="evidence" value="ECO:0007669"/>
    <property type="project" value="UniProtKB-KW"/>
</dbReference>
<keyword evidence="3" id="KW-0813">Transport</keyword>
<feature type="domain" description="Porin" evidence="12">
    <location>
        <begin position="18"/>
        <end position="345"/>
    </location>
</feature>
<sequence length="383" mass="41004">MKKSHLLVGMLAGMTLTPAWAQSTVTLFGLVDQGIDYTSNVRGHGVTEMLSGAAQGSRWGLRGSEALGGKLSAVFQLENGFDASSGRLMEGGRMFGRQAWAGIAHDDIGRLTFGRQYDSLVEYLAPLTANGNWGGFLLQHPYDNDNTDNSFRLDNAVQFNSSNIGGLQFGATYAFSNTPGQVSTNNAQSLGVSYSVNGMSLGAAWLNVTNPGATALGAVTTDDAGFVASRHRVYGAGVNYQLKRVTLGFVYTHTSLNDPTAYSYISGAIVPAGQHASSLKFDNFEVNANWAITTALMLGAMYNYTEATLDTSAGTYRPKYHTFGAMLDYAFTKRTDVYAMASYQRTISANSGTALDMAYAGGADDIASTQRQFVGRVGLRHKF</sequence>
<comment type="subcellular location">
    <subcellularLocation>
        <location evidence="1">Cell outer membrane</location>
        <topology evidence="1">Multi-pass membrane protein</topology>
    </subcellularLocation>
</comment>
<evidence type="ECO:0000256" key="11">
    <source>
        <dbReference type="SAM" id="SignalP"/>
    </source>
</evidence>
<evidence type="ECO:0000259" key="12">
    <source>
        <dbReference type="Pfam" id="PF13609"/>
    </source>
</evidence>
<protein>
    <submittedName>
        <fullName evidence="13">Membrane protein</fullName>
    </submittedName>
</protein>
<keyword evidence="9" id="KW-0472">Membrane</keyword>
<dbReference type="InterPro" id="IPR002299">
    <property type="entry name" value="Porin_Neis"/>
</dbReference>
<accession>A0A6P2JLK6</accession>
<gene>
    <name evidence="13" type="ORF">BLA6863_01914</name>
</gene>